<dbReference type="Gene3D" id="1.10.10.10">
    <property type="entry name" value="Winged helix-like DNA-binding domain superfamily/Winged helix DNA-binding domain"/>
    <property type="match status" value="1"/>
</dbReference>
<sequence>MDEVDDILLKVHKTFDIVGKKWNGMIIYVLMSGPKRFSELHSSIPSLSKRMLNERMKELEEEEVVVRHVTNDRPVRIEYLLTKKGYELGMALEPISKWAIKWIK</sequence>
<evidence type="ECO:0000256" key="3">
    <source>
        <dbReference type="ARBA" id="ARBA00023163"/>
    </source>
</evidence>
<dbReference type="PROSITE" id="PS51118">
    <property type="entry name" value="HTH_HXLR"/>
    <property type="match status" value="1"/>
</dbReference>
<reference evidence="5" key="1">
    <citation type="submission" date="2023-07" db="EMBL/GenBank/DDBJ databases">
        <title>Fictibacillus sp. isolated from freshwater pond.</title>
        <authorList>
            <person name="Kirdat K."/>
            <person name="Bhat A."/>
            <person name="Mourya A."/>
            <person name="Yadav A."/>
        </authorList>
    </citation>
    <scope>NUCLEOTIDE SEQUENCE</scope>
    <source>
        <strain evidence="5">NE201</strain>
    </source>
</reference>
<dbReference type="PANTHER" id="PTHR33204">
    <property type="entry name" value="TRANSCRIPTIONAL REGULATOR, MARR FAMILY"/>
    <property type="match status" value="1"/>
</dbReference>
<evidence type="ECO:0000313" key="5">
    <source>
        <dbReference type="EMBL" id="MDN4523984.1"/>
    </source>
</evidence>
<dbReference type="Proteomes" id="UP001172721">
    <property type="component" value="Unassembled WGS sequence"/>
</dbReference>
<keyword evidence="3" id="KW-0804">Transcription</keyword>
<dbReference type="PANTHER" id="PTHR33204:SF37">
    <property type="entry name" value="HTH-TYPE TRANSCRIPTIONAL REGULATOR YODB"/>
    <property type="match status" value="1"/>
</dbReference>
<organism evidence="5 6">
    <name type="scientific">Fictibacillus fluitans</name>
    <dbReference type="NCBI Taxonomy" id="3058422"/>
    <lineage>
        <taxon>Bacteria</taxon>
        <taxon>Bacillati</taxon>
        <taxon>Bacillota</taxon>
        <taxon>Bacilli</taxon>
        <taxon>Bacillales</taxon>
        <taxon>Fictibacillaceae</taxon>
        <taxon>Fictibacillus</taxon>
    </lineage>
</organism>
<evidence type="ECO:0000256" key="2">
    <source>
        <dbReference type="ARBA" id="ARBA00023125"/>
    </source>
</evidence>
<gene>
    <name evidence="5" type="ORF">QYB97_05840</name>
</gene>
<dbReference type="RefSeq" id="WP_301165040.1">
    <property type="nucleotide sequence ID" value="NZ_JAUHTR010000002.1"/>
</dbReference>
<evidence type="ECO:0000256" key="1">
    <source>
        <dbReference type="ARBA" id="ARBA00023015"/>
    </source>
</evidence>
<accession>A0ABT8HTC9</accession>
<dbReference type="InterPro" id="IPR036388">
    <property type="entry name" value="WH-like_DNA-bd_sf"/>
</dbReference>
<comment type="caution">
    <text evidence="5">The sequence shown here is derived from an EMBL/GenBank/DDBJ whole genome shotgun (WGS) entry which is preliminary data.</text>
</comment>
<dbReference type="EMBL" id="JAUHTR010000002">
    <property type="protein sequence ID" value="MDN4523984.1"/>
    <property type="molecule type" value="Genomic_DNA"/>
</dbReference>
<proteinExistence type="predicted"/>
<keyword evidence="6" id="KW-1185">Reference proteome</keyword>
<feature type="domain" description="HTH hxlR-type" evidence="4">
    <location>
        <begin position="9"/>
        <end position="104"/>
    </location>
</feature>
<dbReference type="InterPro" id="IPR036390">
    <property type="entry name" value="WH_DNA-bd_sf"/>
</dbReference>
<dbReference type="InterPro" id="IPR002577">
    <property type="entry name" value="HTH_HxlR"/>
</dbReference>
<keyword evidence="1" id="KW-0805">Transcription regulation</keyword>
<keyword evidence="2" id="KW-0238">DNA-binding</keyword>
<protein>
    <submittedName>
        <fullName evidence="5">Helix-turn-helix domain-containing protein</fullName>
    </submittedName>
</protein>
<dbReference type="Pfam" id="PF01638">
    <property type="entry name" value="HxlR"/>
    <property type="match status" value="1"/>
</dbReference>
<dbReference type="SUPFAM" id="SSF46785">
    <property type="entry name" value="Winged helix' DNA-binding domain"/>
    <property type="match status" value="1"/>
</dbReference>
<name>A0ABT8HTC9_9BACL</name>
<evidence type="ECO:0000313" key="6">
    <source>
        <dbReference type="Proteomes" id="UP001172721"/>
    </source>
</evidence>
<evidence type="ECO:0000259" key="4">
    <source>
        <dbReference type="PROSITE" id="PS51118"/>
    </source>
</evidence>